<organism evidence="2 3">
    <name type="scientific">Gossypium arboreum</name>
    <name type="common">Tree cotton</name>
    <name type="synonym">Gossypium nanking</name>
    <dbReference type="NCBI Taxonomy" id="29729"/>
    <lineage>
        <taxon>Eukaryota</taxon>
        <taxon>Viridiplantae</taxon>
        <taxon>Streptophyta</taxon>
        <taxon>Embryophyta</taxon>
        <taxon>Tracheophyta</taxon>
        <taxon>Spermatophyta</taxon>
        <taxon>Magnoliopsida</taxon>
        <taxon>eudicotyledons</taxon>
        <taxon>Gunneridae</taxon>
        <taxon>Pentapetalae</taxon>
        <taxon>rosids</taxon>
        <taxon>malvids</taxon>
        <taxon>Malvales</taxon>
        <taxon>Malvaceae</taxon>
        <taxon>Malvoideae</taxon>
        <taxon>Gossypium</taxon>
    </lineage>
</organism>
<feature type="region of interest" description="Disordered" evidence="1">
    <location>
        <begin position="17"/>
        <end position="76"/>
    </location>
</feature>
<dbReference type="PANTHER" id="PTHR35466:SF4">
    <property type="entry name" value="EXPRESSED PROTEIN"/>
    <property type="match status" value="1"/>
</dbReference>
<evidence type="ECO:0000313" key="2">
    <source>
        <dbReference type="EMBL" id="KAK5824324.1"/>
    </source>
</evidence>
<keyword evidence="3" id="KW-1185">Reference proteome</keyword>
<feature type="compositionally biased region" description="Polar residues" evidence="1">
    <location>
        <begin position="48"/>
        <end position="57"/>
    </location>
</feature>
<protein>
    <submittedName>
        <fullName evidence="2">Uncharacterized protein</fullName>
    </submittedName>
</protein>
<dbReference type="Pfam" id="PF05097">
    <property type="entry name" value="DUF688"/>
    <property type="match status" value="1"/>
</dbReference>
<dbReference type="EMBL" id="JARKNE010000006">
    <property type="protein sequence ID" value="KAK5824324.1"/>
    <property type="molecule type" value="Genomic_DNA"/>
</dbReference>
<evidence type="ECO:0000313" key="3">
    <source>
        <dbReference type="Proteomes" id="UP001358586"/>
    </source>
</evidence>
<feature type="compositionally biased region" description="Pro residues" evidence="1">
    <location>
        <begin position="32"/>
        <end position="47"/>
    </location>
</feature>
<evidence type="ECO:0000256" key="1">
    <source>
        <dbReference type="SAM" id="MobiDB-lite"/>
    </source>
</evidence>
<reference evidence="2 3" key="1">
    <citation type="submission" date="2023-03" db="EMBL/GenBank/DDBJ databases">
        <title>WGS of Gossypium arboreum.</title>
        <authorList>
            <person name="Yu D."/>
        </authorList>
    </citation>
    <scope>NUCLEOTIDE SEQUENCE [LARGE SCALE GENOMIC DNA]</scope>
    <source>
        <tissue evidence="2">Leaf</tissue>
    </source>
</reference>
<dbReference type="InterPro" id="IPR007789">
    <property type="entry name" value="DUF688"/>
</dbReference>
<proteinExistence type="predicted"/>
<accession>A0ABR0PJ14</accession>
<comment type="caution">
    <text evidence="2">The sequence shown here is derived from an EMBL/GenBank/DDBJ whole genome shotgun (WGS) entry which is preliminary data.</text>
</comment>
<name>A0ABR0PJ14_GOSAR</name>
<dbReference type="Proteomes" id="UP001358586">
    <property type="component" value="Chromosome 6"/>
</dbReference>
<dbReference type="PANTHER" id="PTHR35466">
    <property type="entry name" value="SERINE/ARGININE REPETITIVE MATRIX PROTEIN 1"/>
    <property type="match status" value="1"/>
</dbReference>
<gene>
    <name evidence="2" type="ORF">PVK06_019095</name>
</gene>
<sequence>MAVDDSFIKPGAVPFKWEIRPGVPKQPQNPKQQPPLPPLPLPPPPSPFINNQRSSPNLPGPLCPPQKLKPPPAGSYLLLTSEPQTHSFRSTPRSHSERWRFDRPVQVHLECVSHGCFPSPLLRRKGSKRWSQRSEPDYVSDLETLSRWSVSSRKSLYRSMAHRCLPFYLLAHRRDSWLMLNGLGLAFFMEKRKTKIEFA</sequence>
<feature type="compositionally biased region" description="Pro residues" evidence="1">
    <location>
        <begin position="58"/>
        <end position="73"/>
    </location>
</feature>